<keyword evidence="3" id="KW-1185">Reference proteome</keyword>
<dbReference type="InterPro" id="IPR036691">
    <property type="entry name" value="Endo/exonu/phosph_ase_sf"/>
</dbReference>
<evidence type="ECO:0000259" key="1">
    <source>
        <dbReference type="Pfam" id="PF03372"/>
    </source>
</evidence>
<name>A0ABV2EDT4_9CAUL</name>
<keyword evidence="2" id="KW-0255">Endonuclease</keyword>
<dbReference type="EMBL" id="JBEPLU010000001">
    <property type="protein sequence ID" value="MET3525189.1"/>
    <property type="molecule type" value="Genomic_DNA"/>
</dbReference>
<comment type="caution">
    <text evidence="2">The sequence shown here is derived from an EMBL/GenBank/DDBJ whole genome shotgun (WGS) entry which is preliminary data.</text>
</comment>
<organism evidence="2 3">
    <name type="scientific">Phenylobacterium koreense</name>
    <dbReference type="NCBI Taxonomy" id="266125"/>
    <lineage>
        <taxon>Bacteria</taxon>
        <taxon>Pseudomonadati</taxon>
        <taxon>Pseudomonadota</taxon>
        <taxon>Alphaproteobacteria</taxon>
        <taxon>Caulobacterales</taxon>
        <taxon>Caulobacteraceae</taxon>
        <taxon>Phenylobacterium</taxon>
    </lineage>
</organism>
<dbReference type="Gene3D" id="3.60.10.10">
    <property type="entry name" value="Endonuclease/exonuclease/phosphatase"/>
    <property type="match status" value="1"/>
</dbReference>
<dbReference type="PANTHER" id="PTHR14859:SF15">
    <property type="entry name" value="ENDONUCLEASE_EXONUCLEASE_PHOSPHATASE DOMAIN-CONTAINING PROTEIN"/>
    <property type="match status" value="1"/>
</dbReference>
<dbReference type="RefSeq" id="WP_331927974.1">
    <property type="nucleotide sequence ID" value="NZ_JBEPLU010000001.1"/>
</dbReference>
<dbReference type="SUPFAM" id="SSF56219">
    <property type="entry name" value="DNase I-like"/>
    <property type="match status" value="1"/>
</dbReference>
<dbReference type="InterPro" id="IPR005135">
    <property type="entry name" value="Endo/exonuclease/phosphatase"/>
</dbReference>
<evidence type="ECO:0000313" key="2">
    <source>
        <dbReference type="EMBL" id="MET3525189.1"/>
    </source>
</evidence>
<dbReference type="InterPro" id="IPR051916">
    <property type="entry name" value="GPI-anchor_lipid_remodeler"/>
</dbReference>
<protein>
    <submittedName>
        <fullName evidence="2">Endonuclease/exonuclease/phosphatase family metal-dependent hydrolase</fullName>
    </submittedName>
</protein>
<dbReference type="Proteomes" id="UP001549110">
    <property type="component" value="Unassembled WGS sequence"/>
</dbReference>
<accession>A0ABV2EDT4</accession>
<dbReference type="PANTHER" id="PTHR14859">
    <property type="entry name" value="CALCOFLUOR WHITE HYPERSENSITIVE PROTEIN PRECURSOR"/>
    <property type="match status" value="1"/>
</dbReference>
<dbReference type="GO" id="GO:0016787">
    <property type="term" value="F:hydrolase activity"/>
    <property type="evidence" value="ECO:0007669"/>
    <property type="project" value="UniProtKB-KW"/>
</dbReference>
<feature type="domain" description="Endonuclease/exonuclease/phosphatase" evidence="1">
    <location>
        <begin position="5"/>
        <end position="233"/>
    </location>
</feature>
<dbReference type="Pfam" id="PF03372">
    <property type="entry name" value="Exo_endo_phos"/>
    <property type="match status" value="1"/>
</dbReference>
<reference evidence="2 3" key="1">
    <citation type="submission" date="2024-06" db="EMBL/GenBank/DDBJ databases">
        <title>Genomic Encyclopedia of Type Strains, Phase IV (KMG-IV): sequencing the most valuable type-strain genomes for metagenomic binning, comparative biology and taxonomic classification.</title>
        <authorList>
            <person name="Goeker M."/>
        </authorList>
    </citation>
    <scope>NUCLEOTIDE SEQUENCE [LARGE SCALE GENOMIC DNA]</scope>
    <source>
        <strain evidence="2 3">DSM 17809</strain>
    </source>
</reference>
<sequence length="261" mass="28584">MPRILTYNVHRCVGTDRKLDVGRVADVIAALEPDIVALQELDVGRARTGGVDQAHQIARRLKMAFHFHPALRVEEELYGDAVLTTLPERMIQTGPLPGLPSIPQLEPRGAVWIAIEVDGQPVQVINTHLGLVPREQQVQASWIAGPSWLEHPMRKGPTILLGDFNATGASVVYRTLAAKLDAARRLSPKRSPTSTFPSALPVLRIDHIFVSPEIKVHNVFAPFDPTTRIASDHLPLVMDFSVAQTASAEAESHRKAAPDGR</sequence>
<gene>
    <name evidence="2" type="ORF">ABID41_000284</name>
</gene>
<keyword evidence="2" id="KW-0540">Nuclease</keyword>
<proteinExistence type="predicted"/>
<dbReference type="GO" id="GO:0004519">
    <property type="term" value="F:endonuclease activity"/>
    <property type="evidence" value="ECO:0007669"/>
    <property type="project" value="UniProtKB-KW"/>
</dbReference>
<evidence type="ECO:0000313" key="3">
    <source>
        <dbReference type="Proteomes" id="UP001549110"/>
    </source>
</evidence>
<keyword evidence="2" id="KW-0378">Hydrolase</keyword>